<dbReference type="EMBL" id="CM042886">
    <property type="protein sequence ID" value="KAI4340570.1"/>
    <property type="molecule type" value="Genomic_DNA"/>
</dbReference>
<dbReference type="Proteomes" id="UP001057402">
    <property type="component" value="Chromosome 7"/>
</dbReference>
<sequence>MLSGCLLTSGQGSEVDVAMKVHGSRRLLVAEQLVLYRSTTSKADLGTKDAGRSMKTTLRRTAPPSKFNPSQNTQPQH</sequence>
<comment type="caution">
    <text evidence="1">The sequence shown here is derived from an EMBL/GenBank/DDBJ whole genome shotgun (WGS) entry which is preliminary data.</text>
</comment>
<keyword evidence="2" id="KW-1185">Reference proteome</keyword>
<evidence type="ECO:0000313" key="1">
    <source>
        <dbReference type="EMBL" id="KAI4340570.1"/>
    </source>
</evidence>
<gene>
    <name evidence="1" type="ORF">MLD38_025391</name>
</gene>
<reference evidence="2" key="1">
    <citation type="journal article" date="2023" name="Front. Plant Sci.">
        <title>Chromosomal-level genome assembly of Melastoma candidum provides insights into trichome evolution.</title>
        <authorList>
            <person name="Zhong Y."/>
            <person name="Wu W."/>
            <person name="Sun C."/>
            <person name="Zou P."/>
            <person name="Liu Y."/>
            <person name="Dai S."/>
            <person name="Zhou R."/>
        </authorList>
    </citation>
    <scope>NUCLEOTIDE SEQUENCE [LARGE SCALE GENOMIC DNA]</scope>
</reference>
<evidence type="ECO:0000313" key="2">
    <source>
        <dbReference type="Proteomes" id="UP001057402"/>
    </source>
</evidence>
<proteinExistence type="predicted"/>
<organism evidence="1 2">
    <name type="scientific">Melastoma candidum</name>
    <dbReference type="NCBI Taxonomy" id="119954"/>
    <lineage>
        <taxon>Eukaryota</taxon>
        <taxon>Viridiplantae</taxon>
        <taxon>Streptophyta</taxon>
        <taxon>Embryophyta</taxon>
        <taxon>Tracheophyta</taxon>
        <taxon>Spermatophyta</taxon>
        <taxon>Magnoliopsida</taxon>
        <taxon>eudicotyledons</taxon>
        <taxon>Gunneridae</taxon>
        <taxon>Pentapetalae</taxon>
        <taxon>rosids</taxon>
        <taxon>malvids</taxon>
        <taxon>Myrtales</taxon>
        <taxon>Melastomataceae</taxon>
        <taxon>Melastomatoideae</taxon>
        <taxon>Melastomateae</taxon>
        <taxon>Melastoma</taxon>
    </lineage>
</organism>
<accession>A0ACB9NV91</accession>
<name>A0ACB9NV91_9MYRT</name>
<protein>
    <submittedName>
        <fullName evidence="1">Uncharacterized protein</fullName>
    </submittedName>
</protein>